<dbReference type="RefSeq" id="WP_092911408.1">
    <property type="nucleotide sequence ID" value="NZ_FOXB01000007.1"/>
</dbReference>
<proteinExistence type="predicted"/>
<dbReference type="EMBL" id="FOXB01000007">
    <property type="protein sequence ID" value="SFP14024.1"/>
    <property type="molecule type" value="Genomic_DNA"/>
</dbReference>
<dbReference type="Gene3D" id="3.40.30.10">
    <property type="entry name" value="Glutaredoxin"/>
    <property type="match status" value="1"/>
</dbReference>
<dbReference type="STRING" id="223786.SAMN05216234_10759"/>
<evidence type="ECO:0000313" key="1">
    <source>
        <dbReference type="EMBL" id="SFP14024.1"/>
    </source>
</evidence>
<dbReference type="SUPFAM" id="SSF52833">
    <property type="entry name" value="Thioredoxin-like"/>
    <property type="match status" value="1"/>
</dbReference>
<name>A0A1I5MWV7_9BACT</name>
<sequence>MANKINLMGSEVEEGFKCKPKKLDPNKPIMHFKSHIFVCDDARCKKAHKDQDVANMLRDILKEIDLHKGKNRIKISRSGCFGACRFRGVANIYENTKNGGCLQNNNIWLKHTHLYSKEDWIELFEALRDNRELDSTKFEQIEMAYY</sequence>
<gene>
    <name evidence="1" type="ORF">SAMN05216234_10759</name>
</gene>
<reference evidence="1 2" key="1">
    <citation type="submission" date="2016-10" db="EMBL/GenBank/DDBJ databases">
        <authorList>
            <person name="de Groot N.N."/>
        </authorList>
    </citation>
    <scope>NUCLEOTIDE SEQUENCE [LARGE SCALE GENOMIC DNA]</scope>
    <source>
        <strain evidence="1 2">EP1-55-1</strain>
    </source>
</reference>
<dbReference type="OrthoDB" id="5344153at2"/>
<accession>A0A1I5MWV7</accession>
<dbReference type="InterPro" id="IPR036249">
    <property type="entry name" value="Thioredoxin-like_sf"/>
</dbReference>
<evidence type="ECO:0000313" key="2">
    <source>
        <dbReference type="Proteomes" id="UP000199227"/>
    </source>
</evidence>
<keyword evidence="2" id="KW-1185">Reference proteome</keyword>
<dbReference type="Proteomes" id="UP000199227">
    <property type="component" value="Unassembled WGS sequence"/>
</dbReference>
<protein>
    <submittedName>
        <fullName evidence="1">Cobalt-precorrin 5A hydrolase</fullName>
    </submittedName>
</protein>
<dbReference type="CDD" id="cd02980">
    <property type="entry name" value="TRX_Fd_family"/>
    <property type="match status" value="1"/>
</dbReference>
<dbReference type="GO" id="GO:0016787">
    <property type="term" value="F:hydrolase activity"/>
    <property type="evidence" value="ECO:0007669"/>
    <property type="project" value="UniProtKB-KW"/>
</dbReference>
<organism evidence="1 2">
    <name type="scientific">Hydrogenimonas thermophila</name>
    <dbReference type="NCBI Taxonomy" id="223786"/>
    <lineage>
        <taxon>Bacteria</taxon>
        <taxon>Pseudomonadati</taxon>
        <taxon>Campylobacterota</taxon>
        <taxon>Epsilonproteobacteria</taxon>
        <taxon>Campylobacterales</taxon>
        <taxon>Hydrogenimonadaceae</taxon>
        <taxon>Hydrogenimonas</taxon>
    </lineage>
</organism>
<dbReference type="AlphaFoldDB" id="A0A1I5MWV7"/>
<keyword evidence="1" id="KW-0378">Hydrolase</keyword>